<feature type="compositionally biased region" description="Polar residues" evidence="1">
    <location>
        <begin position="127"/>
        <end position="141"/>
    </location>
</feature>
<keyword evidence="3" id="KW-1185">Reference proteome</keyword>
<gene>
    <name evidence="2" type="ORF">RIMI_LOCUS9005566</name>
</gene>
<feature type="region of interest" description="Disordered" evidence="1">
    <location>
        <begin position="1"/>
        <end position="68"/>
    </location>
</feature>
<dbReference type="PANTHER" id="PTHR23171:SF4">
    <property type="entry name" value="TUFTELIN"/>
    <property type="match status" value="1"/>
</dbReference>
<evidence type="ECO:0000313" key="3">
    <source>
        <dbReference type="Proteomes" id="UP001176940"/>
    </source>
</evidence>
<accession>A0ABN9LKK5</accession>
<proteinExistence type="predicted"/>
<evidence type="ECO:0000256" key="1">
    <source>
        <dbReference type="SAM" id="MobiDB-lite"/>
    </source>
</evidence>
<dbReference type="EMBL" id="CAUEEQ010018316">
    <property type="protein sequence ID" value="CAJ0940851.1"/>
    <property type="molecule type" value="Genomic_DNA"/>
</dbReference>
<sequence length="199" mass="21978">MKVTAESSRERKEKVTGVSPTVPQDEENSSRPANVNDAEGAHALDSPRSLASVIINDETRNNDCHTDEHSADALANSLKMISIKESGEKVTNSCLGASGAQKSHYVEVIEKRSMSPVQRKERFRTNRLPSDSNSSTPNQSPGDKALTLSAEQRKLHDRKHLDDITAARLPPLHHSPAQLLPLEESLALQIEQKNIYEIR</sequence>
<feature type="compositionally biased region" description="Basic and acidic residues" evidence="1">
    <location>
        <begin position="57"/>
        <end position="68"/>
    </location>
</feature>
<dbReference type="Proteomes" id="UP001176940">
    <property type="component" value="Unassembled WGS sequence"/>
</dbReference>
<protein>
    <submittedName>
        <fullName evidence="2">Uncharacterized protein</fullName>
    </submittedName>
</protein>
<evidence type="ECO:0000313" key="2">
    <source>
        <dbReference type="EMBL" id="CAJ0940851.1"/>
    </source>
</evidence>
<feature type="region of interest" description="Disordered" evidence="1">
    <location>
        <begin position="112"/>
        <end position="144"/>
    </location>
</feature>
<organism evidence="2 3">
    <name type="scientific">Ranitomeya imitator</name>
    <name type="common">mimic poison frog</name>
    <dbReference type="NCBI Taxonomy" id="111125"/>
    <lineage>
        <taxon>Eukaryota</taxon>
        <taxon>Metazoa</taxon>
        <taxon>Chordata</taxon>
        <taxon>Craniata</taxon>
        <taxon>Vertebrata</taxon>
        <taxon>Euteleostomi</taxon>
        <taxon>Amphibia</taxon>
        <taxon>Batrachia</taxon>
        <taxon>Anura</taxon>
        <taxon>Neobatrachia</taxon>
        <taxon>Hyloidea</taxon>
        <taxon>Dendrobatidae</taxon>
        <taxon>Dendrobatinae</taxon>
        <taxon>Ranitomeya</taxon>
    </lineage>
</organism>
<name>A0ABN9LKK5_9NEOB</name>
<feature type="compositionally biased region" description="Basic and acidic residues" evidence="1">
    <location>
        <begin position="112"/>
        <end position="124"/>
    </location>
</feature>
<dbReference type="PANTHER" id="PTHR23171">
    <property type="entry name" value="GDOWN1"/>
    <property type="match status" value="1"/>
</dbReference>
<comment type="caution">
    <text evidence="2">The sequence shown here is derived from an EMBL/GenBank/DDBJ whole genome shotgun (WGS) entry which is preliminary data.</text>
</comment>
<reference evidence="2" key="1">
    <citation type="submission" date="2023-07" db="EMBL/GenBank/DDBJ databases">
        <authorList>
            <person name="Stuckert A."/>
        </authorList>
    </citation>
    <scope>NUCLEOTIDE SEQUENCE</scope>
</reference>
<dbReference type="InterPro" id="IPR051375">
    <property type="entry name" value="Tuftelin_GRINL1A/MYZAP/CCD68"/>
</dbReference>